<dbReference type="EMBL" id="OZ035824">
    <property type="protein sequence ID" value="CAL1591769.1"/>
    <property type="molecule type" value="Genomic_DNA"/>
</dbReference>
<organism evidence="1 2">
    <name type="scientific">Knipowitschia caucasica</name>
    <name type="common">Caucasian dwarf goby</name>
    <name type="synonym">Pomatoschistus caucasicus</name>
    <dbReference type="NCBI Taxonomy" id="637954"/>
    <lineage>
        <taxon>Eukaryota</taxon>
        <taxon>Metazoa</taxon>
        <taxon>Chordata</taxon>
        <taxon>Craniata</taxon>
        <taxon>Vertebrata</taxon>
        <taxon>Euteleostomi</taxon>
        <taxon>Actinopterygii</taxon>
        <taxon>Neopterygii</taxon>
        <taxon>Teleostei</taxon>
        <taxon>Neoteleostei</taxon>
        <taxon>Acanthomorphata</taxon>
        <taxon>Gobiaria</taxon>
        <taxon>Gobiiformes</taxon>
        <taxon>Gobioidei</taxon>
        <taxon>Gobiidae</taxon>
        <taxon>Gobiinae</taxon>
        <taxon>Knipowitschia</taxon>
    </lineage>
</organism>
<evidence type="ECO:0000313" key="2">
    <source>
        <dbReference type="Proteomes" id="UP001497482"/>
    </source>
</evidence>
<reference evidence="1 2" key="1">
    <citation type="submission" date="2024-04" db="EMBL/GenBank/DDBJ databases">
        <authorList>
            <person name="Waldvogel A.-M."/>
            <person name="Schoenle A."/>
        </authorList>
    </citation>
    <scope>NUCLEOTIDE SEQUENCE [LARGE SCALE GENOMIC DNA]</scope>
</reference>
<sequence>MRTPFPAASRYIHSASVRHRVLPPPPGPRTPPSLCPQLWMRTEPTVLLTSGSHVSGRSVNPTLRDGPTDYGGGYITAPAGPLCGALRRFPYFCVQVVLGCCVT</sequence>
<accession>A0AAV2KUB6</accession>
<dbReference type="AlphaFoldDB" id="A0AAV2KUB6"/>
<name>A0AAV2KUB6_KNICA</name>
<dbReference type="Proteomes" id="UP001497482">
    <property type="component" value="Chromosome 2"/>
</dbReference>
<evidence type="ECO:0000313" key="1">
    <source>
        <dbReference type="EMBL" id="CAL1591769.1"/>
    </source>
</evidence>
<protein>
    <submittedName>
        <fullName evidence="1">Uncharacterized protein</fullName>
    </submittedName>
</protein>
<keyword evidence="2" id="KW-1185">Reference proteome</keyword>
<gene>
    <name evidence="1" type="ORF">KC01_LOCUS21118</name>
</gene>
<proteinExistence type="predicted"/>